<dbReference type="RefSeq" id="WP_193735183.1">
    <property type="nucleotide sequence ID" value="NZ_CP063304.1"/>
</dbReference>
<name>A0A7M2RFQ4_9FIRM</name>
<dbReference type="AlphaFoldDB" id="A0A7M2RFQ4"/>
<reference evidence="3 4" key="1">
    <citation type="submission" date="2020-10" db="EMBL/GenBank/DDBJ databases">
        <title>Blautia liquoris sp.nov., isolated from the mud in a fermentation cellar used for the production of Chinese strong-flavoured liquor.</title>
        <authorList>
            <person name="Lu L."/>
        </authorList>
    </citation>
    <scope>NUCLEOTIDE SEQUENCE [LARGE SCALE GENOMIC DNA]</scope>
    <source>
        <strain evidence="3 4">LZLJ-3</strain>
    </source>
</reference>
<evidence type="ECO:0000256" key="1">
    <source>
        <dbReference type="SAM" id="MobiDB-lite"/>
    </source>
</evidence>
<dbReference type="Proteomes" id="UP000593601">
    <property type="component" value="Chromosome"/>
</dbReference>
<proteinExistence type="predicted"/>
<accession>A0A7M2RFQ4</accession>
<feature type="compositionally biased region" description="Basic and acidic residues" evidence="1">
    <location>
        <begin position="123"/>
        <end position="142"/>
    </location>
</feature>
<dbReference type="KEGG" id="bliq:INP51_12560"/>
<sequence length="200" mass="21823">MLEKLVKEAGKYEAKLEQYTPATAESFKAALEGARAVPADEEAIQESVDSAYRILQNAIFALREIPDKSKLEELIKKAEELDLNSYTAQTVSPLRAALAIAKGTVEDPNATKDDVEAAEKRLQESIDGLEKTKARTDNKTDGANKPSKSNKPGVGGKPTTNKQVKTGDTTNIAMWAEFMVLALGGGCITFIIVRKRRLRK</sequence>
<evidence type="ECO:0000313" key="4">
    <source>
        <dbReference type="Proteomes" id="UP000593601"/>
    </source>
</evidence>
<keyword evidence="2" id="KW-0812">Transmembrane</keyword>
<dbReference type="Pfam" id="PF07554">
    <property type="entry name" value="FIVAR"/>
    <property type="match status" value="2"/>
</dbReference>
<evidence type="ECO:0000256" key="2">
    <source>
        <dbReference type="SAM" id="Phobius"/>
    </source>
</evidence>
<feature type="region of interest" description="Disordered" evidence="1">
    <location>
        <begin position="123"/>
        <end position="165"/>
    </location>
</feature>
<keyword evidence="2" id="KW-0472">Membrane</keyword>
<keyword evidence="2" id="KW-1133">Transmembrane helix</keyword>
<gene>
    <name evidence="3" type="ORF">INP51_12560</name>
</gene>
<dbReference type="Gene3D" id="1.20.1270.70">
    <property type="entry name" value="Designed single chain three-helix bundle"/>
    <property type="match status" value="1"/>
</dbReference>
<keyword evidence="4" id="KW-1185">Reference proteome</keyword>
<dbReference type="EMBL" id="CP063304">
    <property type="protein sequence ID" value="QOV18821.1"/>
    <property type="molecule type" value="Genomic_DNA"/>
</dbReference>
<evidence type="ECO:0000313" key="3">
    <source>
        <dbReference type="EMBL" id="QOV18821.1"/>
    </source>
</evidence>
<feature type="transmembrane region" description="Helical" evidence="2">
    <location>
        <begin position="172"/>
        <end position="193"/>
    </location>
</feature>
<organism evidence="3 4">
    <name type="scientific">Blautia liquoris</name>
    <dbReference type="NCBI Taxonomy" id="2779518"/>
    <lineage>
        <taxon>Bacteria</taxon>
        <taxon>Bacillati</taxon>
        <taxon>Bacillota</taxon>
        <taxon>Clostridia</taxon>
        <taxon>Lachnospirales</taxon>
        <taxon>Lachnospiraceae</taxon>
        <taxon>Blautia</taxon>
    </lineage>
</organism>
<dbReference type="Gene3D" id="1.20.1270.90">
    <property type="entry name" value="AF1782-like"/>
    <property type="match status" value="1"/>
</dbReference>
<protein>
    <submittedName>
        <fullName evidence="3">FIVAR domain-containing protein</fullName>
    </submittedName>
</protein>